<protein>
    <recommendedName>
        <fullName evidence="4">Integral membrane protein</fullName>
    </recommendedName>
</protein>
<sequence>MQNRWTRVGVVVAVLIVVNFGARLVLRLANGTSEDVELTTALVSLAAMGVVIAVAGFLTARRYLWGVTAGDLFFDLVISALLVTLVGPFVSGATPFGSGVTQWLLQLLVCLGVLLIGSAIGVLLAVAFGLDPKSRAWGAYAAQKPRRR</sequence>
<evidence type="ECO:0008006" key="4">
    <source>
        <dbReference type="Google" id="ProtNLM"/>
    </source>
</evidence>
<organism evidence="2 3">
    <name type="scientific">Cryptosporangium japonicum</name>
    <dbReference type="NCBI Taxonomy" id="80872"/>
    <lineage>
        <taxon>Bacteria</taxon>
        <taxon>Bacillati</taxon>
        <taxon>Actinomycetota</taxon>
        <taxon>Actinomycetes</taxon>
        <taxon>Cryptosporangiales</taxon>
        <taxon>Cryptosporangiaceae</taxon>
        <taxon>Cryptosporangium</taxon>
    </lineage>
</organism>
<keyword evidence="1" id="KW-0812">Transmembrane</keyword>
<keyword evidence="1" id="KW-1133">Transmembrane helix</keyword>
<reference evidence="2 3" key="1">
    <citation type="journal article" date="2019" name="Int. J. Syst. Evol. Microbiol.">
        <title>The Global Catalogue of Microorganisms (GCM) 10K type strain sequencing project: providing services to taxonomists for standard genome sequencing and annotation.</title>
        <authorList>
            <consortium name="The Broad Institute Genomics Platform"/>
            <consortium name="The Broad Institute Genome Sequencing Center for Infectious Disease"/>
            <person name="Wu L."/>
            <person name="Ma J."/>
        </authorList>
    </citation>
    <scope>NUCLEOTIDE SEQUENCE [LARGE SCALE GENOMIC DNA]</scope>
    <source>
        <strain evidence="2 3">JCM 10425</strain>
    </source>
</reference>
<name>A0ABN0VAL2_9ACTN</name>
<feature type="transmembrane region" description="Helical" evidence="1">
    <location>
        <begin position="103"/>
        <end position="130"/>
    </location>
</feature>
<dbReference type="EMBL" id="BAAAGX010000046">
    <property type="protein sequence ID" value="GAA0283741.1"/>
    <property type="molecule type" value="Genomic_DNA"/>
</dbReference>
<evidence type="ECO:0000313" key="2">
    <source>
        <dbReference type="EMBL" id="GAA0283741.1"/>
    </source>
</evidence>
<feature type="transmembrane region" description="Helical" evidence="1">
    <location>
        <begin position="7"/>
        <end position="26"/>
    </location>
</feature>
<comment type="caution">
    <text evidence="2">The sequence shown here is derived from an EMBL/GenBank/DDBJ whole genome shotgun (WGS) entry which is preliminary data.</text>
</comment>
<proteinExistence type="predicted"/>
<keyword evidence="3" id="KW-1185">Reference proteome</keyword>
<dbReference type="RefSeq" id="WP_344654619.1">
    <property type="nucleotide sequence ID" value="NZ_BAAAGX010000046.1"/>
</dbReference>
<feature type="transmembrane region" description="Helical" evidence="1">
    <location>
        <begin position="38"/>
        <end position="60"/>
    </location>
</feature>
<evidence type="ECO:0000313" key="3">
    <source>
        <dbReference type="Proteomes" id="UP001500967"/>
    </source>
</evidence>
<accession>A0ABN0VAL2</accession>
<gene>
    <name evidence="2" type="ORF">GCM10009539_84800</name>
</gene>
<evidence type="ECO:0000256" key="1">
    <source>
        <dbReference type="SAM" id="Phobius"/>
    </source>
</evidence>
<dbReference type="Proteomes" id="UP001500967">
    <property type="component" value="Unassembled WGS sequence"/>
</dbReference>
<keyword evidence="1" id="KW-0472">Membrane</keyword>
<feature type="transmembrane region" description="Helical" evidence="1">
    <location>
        <begin position="72"/>
        <end position="91"/>
    </location>
</feature>